<dbReference type="Gene3D" id="3.40.50.300">
    <property type="entry name" value="P-loop containing nucleotide triphosphate hydrolases"/>
    <property type="match status" value="1"/>
</dbReference>
<dbReference type="EMBL" id="AMQN01034491">
    <property type="status" value="NOT_ANNOTATED_CDS"/>
    <property type="molecule type" value="Genomic_DNA"/>
</dbReference>
<evidence type="ECO:0000313" key="2">
    <source>
        <dbReference type="EnsemblMetazoa" id="CapteP192854"/>
    </source>
</evidence>
<dbReference type="OrthoDB" id="5912733at2759"/>
<dbReference type="EnsemblMetazoa" id="CapteT192854">
    <property type="protein sequence ID" value="CapteP192854"/>
    <property type="gene ID" value="CapteG192854"/>
</dbReference>
<sequence length="306" mass="35338">MAIRPLDTAQLLLGRALAKGVFLFLRFIWNLFQTISWKLFGIRDVSKKNEHFKFEPVAQALRILAWYKFCFALPPSLRDFIFLHDEYIDPDYVIKNDHVTLFFLDPHQDVAVFGEGSQGQLLWHSDCDWHITMSLFKNSKRLIVMPMEEFHAVCARLSDPKNPLVILGNTGRCGSTLLTQIFESTKKIISYSEPKPLVNLAVMYNNQGMSSEVIQLTRSLVRMYARPLKSMPDPDGWLLKPVGPAFLCAEPIRRMYTNTSTFYLYRNMDSVTKSLYKLSYECPSARLIYLLYRINANFIEALLAAK</sequence>
<dbReference type="Proteomes" id="UP000014760">
    <property type="component" value="Unassembled WGS sequence"/>
</dbReference>
<proteinExistence type="predicted"/>
<keyword evidence="3" id="KW-1185">Reference proteome</keyword>
<dbReference type="PANTHER" id="PTHR33844">
    <property type="entry name" value="SULFOTRANSFER_1 DOMAIN-CONTAINING PROTEIN"/>
    <property type="match status" value="1"/>
</dbReference>
<feature type="non-terminal residue" evidence="1">
    <location>
        <position position="306"/>
    </location>
</feature>
<reference evidence="2" key="3">
    <citation type="submission" date="2015-06" db="UniProtKB">
        <authorList>
            <consortium name="EnsemblMetazoa"/>
        </authorList>
    </citation>
    <scope>IDENTIFICATION</scope>
</reference>
<reference evidence="1 3" key="2">
    <citation type="journal article" date="2013" name="Nature">
        <title>Insights into bilaterian evolution from three spiralian genomes.</title>
        <authorList>
            <person name="Simakov O."/>
            <person name="Marletaz F."/>
            <person name="Cho S.J."/>
            <person name="Edsinger-Gonzales E."/>
            <person name="Havlak P."/>
            <person name="Hellsten U."/>
            <person name="Kuo D.H."/>
            <person name="Larsson T."/>
            <person name="Lv J."/>
            <person name="Arendt D."/>
            <person name="Savage R."/>
            <person name="Osoegawa K."/>
            <person name="de Jong P."/>
            <person name="Grimwood J."/>
            <person name="Chapman J.A."/>
            <person name="Shapiro H."/>
            <person name="Aerts A."/>
            <person name="Otillar R.P."/>
            <person name="Terry A.Y."/>
            <person name="Boore J.L."/>
            <person name="Grigoriev I.V."/>
            <person name="Lindberg D.R."/>
            <person name="Seaver E.C."/>
            <person name="Weisblat D.A."/>
            <person name="Putnam N.H."/>
            <person name="Rokhsar D.S."/>
        </authorList>
    </citation>
    <scope>NUCLEOTIDE SEQUENCE</scope>
    <source>
        <strain evidence="1 3">I ESC-2004</strain>
    </source>
</reference>
<evidence type="ECO:0000313" key="3">
    <source>
        <dbReference type="Proteomes" id="UP000014760"/>
    </source>
</evidence>
<dbReference type="SUPFAM" id="SSF52540">
    <property type="entry name" value="P-loop containing nucleoside triphosphate hydrolases"/>
    <property type="match status" value="1"/>
</dbReference>
<dbReference type="InterPro" id="IPR027417">
    <property type="entry name" value="P-loop_NTPase"/>
</dbReference>
<organism evidence="1">
    <name type="scientific">Capitella teleta</name>
    <name type="common">Polychaete worm</name>
    <dbReference type="NCBI Taxonomy" id="283909"/>
    <lineage>
        <taxon>Eukaryota</taxon>
        <taxon>Metazoa</taxon>
        <taxon>Spiralia</taxon>
        <taxon>Lophotrochozoa</taxon>
        <taxon>Annelida</taxon>
        <taxon>Polychaeta</taxon>
        <taxon>Sedentaria</taxon>
        <taxon>Scolecida</taxon>
        <taxon>Capitellidae</taxon>
        <taxon>Capitella</taxon>
    </lineage>
</organism>
<accession>R7T399</accession>
<gene>
    <name evidence="1" type="ORF">CAPTEDRAFT_192854</name>
</gene>
<dbReference type="HOGENOM" id="CLU_034499_0_0_1"/>
<dbReference type="AlphaFoldDB" id="R7T399"/>
<evidence type="ECO:0008006" key="4">
    <source>
        <dbReference type="Google" id="ProtNLM"/>
    </source>
</evidence>
<evidence type="ECO:0000313" key="1">
    <source>
        <dbReference type="EMBL" id="ELT87142.1"/>
    </source>
</evidence>
<protein>
    <recommendedName>
        <fullName evidence="4">Sulfotransferase domain-containing protein</fullName>
    </recommendedName>
</protein>
<dbReference type="EMBL" id="KB312480">
    <property type="protein sequence ID" value="ELT87142.1"/>
    <property type="molecule type" value="Genomic_DNA"/>
</dbReference>
<name>R7T399_CAPTE</name>
<reference evidence="3" key="1">
    <citation type="submission" date="2012-12" db="EMBL/GenBank/DDBJ databases">
        <authorList>
            <person name="Hellsten U."/>
            <person name="Grimwood J."/>
            <person name="Chapman J.A."/>
            <person name="Shapiro H."/>
            <person name="Aerts A."/>
            <person name="Otillar R.P."/>
            <person name="Terry A.Y."/>
            <person name="Boore J.L."/>
            <person name="Simakov O."/>
            <person name="Marletaz F."/>
            <person name="Cho S.-J."/>
            <person name="Edsinger-Gonzales E."/>
            <person name="Havlak P."/>
            <person name="Kuo D.-H."/>
            <person name="Larsson T."/>
            <person name="Lv J."/>
            <person name="Arendt D."/>
            <person name="Savage R."/>
            <person name="Osoegawa K."/>
            <person name="de Jong P."/>
            <person name="Lindberg D.R."/>
            <person name="Seaver E.C."/>
            <person name="Weisblat D.A."/>
            <person name="Putnam N.H."/>
            <person name="Grigoriev I.V."/>
            <person name="Rokhsar D.S."/>
        </authorList>
    </citation>
    <scope>NUCLEOTIDE SEQUENCE</scope>
    <source>
        <strain evidence="3">I ESC-2004</strain>
    </source>
</reference>
<dbReference type="PANTHER" id="PTHR33844:SF1">
    <property type="entry name" value="SULFOTRANSFERASE DOMAIN-CONTAINING PROTEIN"/>
    <property type="match status" value="1"/>
</dbReference>